<proteinExistence type="predicted"/>
<gene>
    <name evidence="1" type="ORF">IQ235_07995</name>
</gene>
<comment type="caution">
    <text evidence="1">The sequence shown here is derived from an EMBL/GenBank/DDBJ whole genome shotgun (WGS) entry which is preliminary data.</text>
</comment>
<dbReference type="RefSeq" id="WP_264320964.1">
    <property type="nucleotide sequence ID" value="NZ_JADEXN010000111.1"/>
</dbReference>
<sequence length="67" mass="7820">MVLIREIVRQTLETGYLSLSAEDRLRQLLTDKYDVEDFKAFIHLQQAAVKGQVKQESRELRGSIQTR</sequence>
<keyword evidence="2" id="KW-1185">Reference proteome</keyword>
<organism evidence="1 2">
    <name type="scientific">Zarconia navalis LEGE 11467</name>
    <dbReference type="NCBI Taxonomy" id="1828826"/>
    <lineage>
        <taxon>Bacteria</taxon>
        <taxon>Bacillati</taxon>
        <taxon>Cyanobacteriota</taxon>
        <taxon>Cyanophyceae</taxon>
        <taxon>Oscillatoriophycideae</taxon>
        <taxon>Oscillatoriales</taxon>
        <taxon>Oscillatoriales incertae sedis</taxon>
        <taxon>Zarconia</taxon>
        <taxon>Zarconia navalis</taxon>
    </lineage>
</organism>
<evidence type="ECO:0000313" key="1">
    <source>
        <dbReference type="EMBL" id="MBE9040720.1"/>
    </source>
</evidence>
<dbReference type="EMBL" id="JADEXN010000111">
    <property type="protein sequence ID" value="MBE9040720.1"/>
    <property type="molecule type" value="Genomic_DNA"/>
</dbReference>
<dbReference type="AlphaFoldDB" id="A0A928Z7N3"/>
<name>A0A928Z7N3_9CYAN</name>
<protein>
    <submittedName>
        <fullName evidence="1">Uncharacterized protein</fullName>
    </submittedName>
</protein>
<evidence type="ECO:0000313" key="2">
    <source>
        <dbReference type="Proteomes" id="UP000621799"/>
    </source>
</evidence>
<dbReference type="Proteomes" id="UP000621799">
    <property type="component" value="Unassembled WGS sequence"/>
</dbReference>
<accession>A0A928Z7N3</accession>
<reference evidence="1" key="1">
    <citation type="submission" date="2020-10" db="EMBL/GenBank/DDBJ databases">
        <authorList>
            <person name="Castelo-Branco R."/>
            <person name="Eusebio N."/>
            <person name="Adriana R."/>
            <person name="Vieira A."/>
            <person name="Brugerolle De Fraissinette N."/>
            <person name="Rezende De Castro R."/>
            <person name="Schneider M.P."/>
            <person name="Vasconcelos V."/>
            <person name="Leao P.N."/>
        </authorList>
    </citation>
    <scope>NUCLEOTIDE SEQUENCE</scope>
    <source>
        <strain evidence="1">LEGE 11467</strain>
    </source>
</reference>